<dbReference type="AlphaFoldDB" id="A0AAE3QTZ1"/>
<accession>A0AAE3QTZ1</accession>
<evidence type="ECO:0000313" key="2">
    <source>
        <dbReference type="Proteomes" id="UP001241110"/>
    </source>
</evidence>
<reference evidence="1" key="1">
    <citation type="submission" date="2023-05" db="EMBL/GenBank/DDBJ databases">
        <authorList>
            <person name="Zhang X."/>
        </authorList>
    </citation>
    <scope>NUCLEOTIDE SEQUENCE</scope>
    <source>
        <strain evidence="1">YF14B1</strain>
    </source>
</reference>
<proteinExistence type="predicted"/>
<dbReference type="RefSeq" id="WP_313982143.1">
    <property type="nucleotide sequence ID" value="NZ_JASJOS010000009.1"/>
</dbReference>
<evidence type="ECO:0000313" key="1">
    <source>
        <dbReference type="EMBL" id="MDJ1482784.1"/>
    </source>
</evidence>
<dbReference type="EMBL" id="JASJOS010000009">
    <property type="protein sequence ID" value="MDJ1482784.1"/>
    <property type="molecule type" value="Genomic_DNA"/>
</dbReference>
<protein>
    <submittedName>
        <fullName evidence="1">Uncharacterized protein</fullName>
    </submittedName>
</protein>
<comment type="caution">
    <text evidence="1">The sequence shown here is derived from an EMBL/GenBank/DDBJ whole genome shotgun (WGS) entry which is preliminary data.</text>
</comment>
<gene>
    <name evidence="1" type="ORF">QNI16_19950</name>
</gene>
<name>A0AAE3QTZ1_9BACT</name>
<sequence>MNDIYMKYQACLLCDALHRNINDNFLSISFELAENQDIRIRIILKNKTEVEEEYIGDLLGEFEAQQGENNIADIEVYVNEITDPLQHIVFQC</sequence>
<dbReference type="Proteomes" id="UP001241110">
    <property type="component" value="Unassembled WGS sequence"/>
</dbReference>
<organism evidence="1 2">
    <name type="scientific">Xanthocytophaga flava</name>
    <dbReference type="NCBI Taxonomy" id="3048013"/>
    <lineage>
        <taxon>Bacteria</taxon>
        <taxon>Pseudomonadati</taxon>
        <taxon>Bacteroidota</taxon>
        <taxon>Cytophagia</taxon>
        <taxon>Cytophagales</taxon>
        <taxon>Rhodocytophagaceae</taxon>
        <taxon>Xanthocytophaga</taxon>
    </lineage>
</organism>